<keyword evidence="3" id="KW-1185">Reference proteome</keyword>
<reference evidence="2 3" key="1">
    <citation type="submission" date="2024-02" db="EMBL/GenBank/DDBJ databases">
        <title>A chromosome-level genome assembly of Drosophila madeirensis, a fruit fly species endemic to Madeira island.</title>
        <authorList>
            <person name="Tomihara K."/>
            <person name="Llopart A."/>
            <person name="Yamamoto D."/>
        </authorList>
    </citation>
    <scope>NUCLEOTIDE SEQUENCE [LARGE SCALE GENOMIC DNA]</scope>
    <source>
        <strain evidence="2 3">RF1</strain>
    </source>
</reference>
<evidence type="ECO:0000256" key="1">
    <source>
        <dbReference type="SAM" id="MobiDB-lite"/>
    </source>
</evidence>
<dbReference type="AlphaFoldDB" id="A0AAU9FW48"/>
<accession>A0AAU9FW48</accession>
<dbReference type="EMBL" id="AP029265">
    <property type="protein sequence ID" value="BFF99780.1"/>
    <property type="molecule type" value="Genomic_DNA"/>
</dbReference>
<dbReference type="Proteomes" id="UP001500889">
    <property type="component" value="Chromosome J"/>
</dbReference>
<sequence>MKVIRARDIVDEPSLVAPHPYINFLRFLKRKNPRYGLLRLLQEAPTLWDALTVAKQRLFERDRILNRLTRRPIARRLRRQRRLLRRNRRLPRNGHAQVRRPIYKRRPTARSRRRKKVRNGS</sequence>
<feature type="region of interest" description="Disordered" evidence="1">
    <location>
        <begin position="80"/>
        <end position="121"/>
    </location>
</feature>
<gene>
    <name evidence="2" type="ORF">DMAD_07603</name>
</gene>
<name>A0AAU9FW48_DROMD</name>
<protein>
    <submittedName>
        <fullName evidence="2">Uncharacterized protein</fullName>
    </submittedName>
</protein>
<evidence type="ECO:0000313" key="2">
    <source>
        <dbReference type="EMBL" id="BFF99780.1"/>
    </source>
</evidence>
<proteinExistence type="predicted"/>
<evidence type="ECO:0000313" key="3">
    <source>
        <dbReference type="Proteomes" id="UP001500889"/>
    </source>
</evidence>
<organism evidence="2 3">
    <name type="scientific">Drosophila madeirensis</name>
    <name type="common">Fruit fly</name>
    <dbReference type="NCBI Taxonomy" id="30013"/>
    <lineage>
        <taxon>Eukaryota</taxon>
        <taxon>Metazoa</taxon>
        <taxon>Ecdysozoa</taxon>
        <taxon>Arthropoda</taxon>
        <taxon>Hexapoda</taxon>
        <taxon>Insecta</taxon>
        <taxon>Pterygota</taxon>
        <taxon>Neoptera</taxon>
        <taxon>Endopterygota</taxon>
        <taxon>Diptera</taxon>
        <taxon>Brachycera</taxon>
        <taxon>Muscomorpha</taxon>
        <taxon>Ephydroidea</taxon>
        <taxon>Drosophilidae</taxon>
        <taxon>Drosophila</taxon>
        <taxon>Sophophora</taxon>
    </lineage>
</organism>